<feature type="binding site" evidence="6">
    <location>
        <position position="92"/>
    </location>
    <ligand>
        <name>S-adenosyl-L-methionine</name>
        <dbReference type="ChEBI" id="CHEBI:59789"/>
    </ligand>
</feature>
<dbReference type="PANTHER" id="PTHR31760">
    <property type="entry name" value="S-ADENOSYL-L-METHIONINE-DEPENDENT METHYLTRANSFERASES SUPERFAMILY PROTEIN"/>
    <property type="match status" value="1"/>
</dbReference>
<keyword evidence="9" id="KW-1185">Reference proteome</keyword>
<dbReference type="GO" id="GO:0008168">
    <property type="term" value="F:methyltransferase activity"/>
    <property type="evidence" value="ECO:0007669"/>
    <property type="project" value="UniProtKB-KW"/>
</dbReference>
<evidence type="ECO:0000313" key="8">
    <source>
        <dbReference type="EMBL" id="MFC5731236.1"/>
    </source>
</evidence>
<feature type="region of interest" description="Disordered" evidence="7">
    <location>
        <begin position="238"/>
        <end position="264"/>
    </location>
</feature>
<comment type="caution">
    <text evidence="8">The sequence shown here is derived from an EMBL/GenBank/DDBJ whole genome shotgun (WGS) entry which is preliminary data.</text>
</comment>
<evidence type="ECO:0000256" key="1">
    <source>
        <dbReference type="ARBA" id="ARBA00022490"/>
    </source>
</evidence>
<feature type="binding site" evidence="6">
    <location>
        <position position="97"/>
    </location>
    <ligand>
        <name>S-adenosyl-L-methionine</name>
        <dbReference type="ChEBI" id="CHEBI:59789"/>
    </ligand>
</feature>
<dbReference type="RefSeq" id="WP_346763549.1">
    <property type="nucleotide sequence ID" value="NZ_JBHSNS010000013.1"/>
</dbReference>
<keyword evidence="5 6" id="KW-0949">S-adenosyl-L-methionine</keyword>
<dbReference type="GO" id="GO:0032259">
    <property type="term" value="P:methylation"/>
    <property type="evidence" value="ECO:0007669"/>
    <property type="project" value="UniProtKB-KW"/>
</dbReference>
<keyword evidence="1 6" id="KW-0963">Cytoplasm</keyword>
<comment type="caution">
    <text evidence="6">Lacks conserved residue(s) required for the propagation of feature annotation.</text>
</comment>
<comment type="similarity">
    <text evidence="6">Belongs to the methyltransferase superfamily. RNA methyltransferase RsmG family.</text>
</comment>
<keyword evidence="4 6" id="KW-0808">Transferase</keyword>
<dbReference type="InterPro" id="IPR003682">
    <property type="entry name" value="rRNA_ssu_MeTfrase_G"/>
</dbReference>
<evidence type="ECO:0000256" key="7">
    <source>
        <dbReference type="SAM" id="MobiDB-lite"/>
    </source>
</evidence>
<dbReference type="Proteomes" id="UP001596072">
    <property type="component" value="Unassembled WGS sequence"/>
</dbReference>
<evidence type="ECO:0000256" key="3">
    <source>
        <dbReference type="ARBA" id="ARBA00022603"/>
    </source>
</evidence>
<feature type="region of interest" description="Disordered" evidence="7">
    <location>
        <begin position="1"/>
        <end position="29"/>
    </location>
</feature>
<evidence type="ECO:0000256" key="4">
    <source>
        <dbReference type="ARBA" id="ARBA00022679"/>
    </source>
</evidence>
<keyword evidence="3 6" id="KW-0489">Methyltransferase</keyword>
<dbReference type="Gene3D" id="3.40.50.150">
    <property type="entry name" value="Vaccinia Virus protein VP39"/>
    <property type="match status" value="1"/>
</dbReference>
<evidence type="ECO:0000256" key="5">
    <source>
        <dbReference type="ARBA" id="ARBA00022691"/>
    </source>
</evidence>
<comment type="function">
    <text evidence="6">Specifically methylates the N7 position of a guanine in 16S rRNA.</text>
</comment>
<feature type="binding site" evidence="6">
    <location>
        <position position="158"/>
    </location>
    <ligand>
        <name>S-adenosyl-L-methionine</name>
        <dbReference type="ChEBI" id="CHEBI:59789"/>
    </ligand>
</feature>
<organism evidence="8 9">
    <name type="scientific">Nocardioides vastitatis</name>
    <dbReference type="NCBI Taxonomy" id="2568655"/>
    <lineage>
        <taxon>Bacteria</taxon>
        <taxon>Bacillati</taxon>
        <taxon>Actinomycetota</taxon>
        <taxon>Actinomycetes</taxon>
        <taxon>Propionibacteriales</taxon>
        <taxon>Nocardioidaceae</taxon>
        <taxon>Nocardioides</taxon>
    </lineage>
</organism>
<comment type="subcellular location">
    <subcellularLocation>
        <location evidence="6">Cytoplasm</location>
    </subcellularLocation>
</comment>
<feature type="compositionally biased region" description="Pro residues" evidence="7">
    <location>
        <begin position="10"/>
        <end position="29"/>
    </location>
</feature>
<gene>
    <name evidence="6 8" type="primary">rsmG</name>
    <name evidence="8" type="ORF">ACFPQB_20165</name>
</gene>
<dbReference type="HAMAP" id="MF_00074">
    <property type="entry name" value="16SrRNA_methyltr_G"/>
    <property type="match status" value="1"/>
</dbReference>
<protein>
    <recommendedName>
        <fullName evidence="6">Ribosomal RNA small subunit methyltransferase G</fullName>
        <ecNumber evidence="6">2.1.1.-</ecNumber>
    </recommendedName>
    <alternativeName>
        <fullName evidence="6">16S rRNA 7-methylguanosine methyltransferase</fullName>
        <shortName evidence="6">16S rRNA m7G methyltransferase</shortName>
    </alternativeName>
</protein>
<dbReference type="SUPFAM" id="SSF53335">
    <property type="entry name" value="S-adenosyl-L-methionine-dependent methyltransferases"/>
    <property type="match status" value="1"/>
</dbReference>
<proteinExistence type="inferred from homology"/>
<evidence type="ECO:0000313" key="9">
    <source>
        <dbReference type="Proteomes" id="UP001596072"/>
    </source>
</evidence>
<sequence length="264" mass="27414">MKQDDEATPPVSPDPGPDGPGVSPSPPPAAAAVFPEERLDLVVRYAARLATDGVVRGLIGPREAPRLWERHLINCGLLAPALPTGAAVADVGSGAGLPGLVLALARPDAHITLIEPLLRRTTFLEEVVDELGLDNVTVTRGRADALHGKAWFDVVTARAVAPLDGLVSWCMPLVAPEGALLAMKGASAEAEIAAASSYCQKLGCAAPSIEVLGAGLDPELAVDPIRVVRVTWADPARVSLPPSRKGGVTRASRPGGSRNKRRKS</sequence>
<dbReference type="NCBIfam" id="TIGR00138">
    <property type="entry name" value="rsmG_gidB"/>
    <property type="match status" value="1"/>
</dbReference>
<accession>A0ABW0ZNM8</accession>
<dbReference type="PANTHER" id="PTHR31760:SF0">
    <property type="entry name" value="S-ADENOSYL-L-METHIONINE-DEPENDENT METHYLTRANSFERASES SUPERFAMILY PROTEIN"/>
    <property type="match status" value="1"/>
</dbReference>
<dbReference type="Pfam" id="PF02527">
    <property type="entry name" value="GidB"/>
    <property type="match status" value="1"/>
</dbReference>
<reference evidence="9" key="1">
    <citation type="journal article" date="2019" name="Int. J. Syst. Evol. Microbiol.">
        <title>The Global Catalogue of Microorganisms (GCM) 10K type strain sequencing project: providing services to taxonomists for standard genome sequencing and annotation.</title>
        <authorList>
            <consortium name="The Broad Institute Genomics Platform"/>
            <consortium name="The Broad Institute Genome Sequencing Center for Infectious Disease"/>
            <person name="Wu L."/>
            <person name="Ma J."/>
        </authorList>
    </citation>
    <scope>NUCLEOTIDE SEQUENCE [LARGE SCALE GENOMIC DNA]</scope>
    <source>
        <strain evidence="9">YIM 94188</strain>
    </source>
</reference>
<evidence type="ECO:0000256" key="2">
    <source>
        <dbReference type="ARBA" id="ARBA00022552"/>
    </source>
</evidence>
<dbReference type="EMBL" id="JBHSNS010000013">
    <property type="protein sequence ID" value="MFC5731236.1"/>
    <property type="molecule type" value="Genomic_DNA"/>
</dbReference>
<dbReference type="EC" id="2.1.1.-" evidence="6"/>
<keyword evidence="2 6" id="KW-0698">rRNA processing</keyword>
<name>A0ABW0ZNM8_9ACTN</name>
<evidence type="ECO:0000256" key="6">
    <source>
        <dbReference type="HAMAP-Rule" id="MF_00074"/>
    </source>
</evidence>
<dbReference type="InterPro" id="IPR029063">
    <property type="entry name" value="SAM-dependent_MTases_sf"/>
</dbReference>